<dbReference type="Pfam" id="PF13424">
    <property type="entry name" value="TPR_12"/>
    <property type="match status" value="1"/>
</dbReference>
<dbReference type="InterPro" id="IPR027417">
    <property type="entry name" value="P-loop_NTPase"/>
</dbReference>
<sequence>MEQRTFGGLLRAAREQAQLTLEGLAAASGVSVRAIGDMERGRSLPRRSTLNELLDALALDEGGRRALAAAARPESPRPARQVPRQLPPGLRTFRGRADVLAAVRRLTDGTGERSGHALVAVVGGMAGVGKTSLAVHWAHQVADRFPDGQLYVNLRGFDPSGTAVDPGEALAAFLAALGVPGGSVPDGTEQRAALFRARLAGLRMIVLLDNARDSQQVRQLLPNAPGCLTVVTSRTHLTALAAADEAHLVDLDLWTDAEALDALAARIGPERVAAEPAGAAALVALCGRLPLAVAIAAAHLAAQPALGLGVAADELAHSRPRLDVLSTDDPHTDVRAAFSWSYEALDPAAARFFRHLTVLPGPAFSAESAASTAGEPMATARRLLRSLSTASLLARGMGGHFVLHDLVREHAGDLLDRERDDRFAAELRLLDYLRHNARGAVRALETRPVLELEQPPTPGVVLVPFDSREQANAWFEQEVRTVLAALRRTDDPRLLHFRLGLARDCMPYFSAQGQWANEIAMQRLGLDAALLLDDPAAVGSAAAALARALAETGQGAEADRLLGLVGHQLDRLPPLGRADALRSIGWVRGRQQRYEEALDHARRALAIYRTLSNPNLVARELNAVGWYLALLGRHREAVASCREALPLLQETGNRFSEAATRDSIGYALYHLGELHEAVGHFELSLALYEEVLDRYNQAEVLDHLALAQRDLGDAGAARESWLRAADLLGAIGSPRAAEMRSHALALAGRETASGAAAEAAAGRTSSGRP</sequence>
<dbReference type="PANTHER" id="PTHR47691:SF3">
    <property type="entry name" value="HTH-TYPE TRANSCRIPTIONAL REGULATOR RV0890C-RELATED"/>
    <property type="match status" value="1"/>
</dbReference>
<dbReference type="Gene3D" id="1.25.40.10">
    <property type="entry name" value="Tetratricopeptide repeat domain"/>
    <property type="match status" value="1"/>
</dbReference>
<dbReference type="SUPFAM" id="SSF47413">
    <property type="entry name" value="lambda repressor-like DNA-binding domains"/>
    <property type="match status" value="1"/>
</dbReference>
<dbReference type="InterPro" id="IPR010982">
    <property type="entry name" value="Lambda_DNA-bd_dom_sf"/>
</dbReference>
<dbReference type="SMART" id="SM00028">
    <property type="entry name" value="TPR"/>
    <property type="match status" value="4"/>
</dbReference>
<dbReference type="InterPro" id="IPR019734">
    <property type="entry name" value="TPR_rpt"/>
</dbReference>
<organism evidence="2 3">
    <name type="scientific">Kitasatospora herbaricolor</name>
    <dbReference type="NCBI Taxonomy" id="68217"/>
    <lineage>
        <taxon>Bacteria</taxon>
        <taxon>Bacillati</taxon>
        <taxon>Actinomycetota</taxon>
        <taxon>Actinomycetes</taxon>
        <taxon>Kitasatosporales</taxon>
        <taxon>Streptomycetaceae</taxon>
        <taxon>Kitasatospora</taxon>
    </lineage>
</organism>
<proteinExistence type="predicted"/>
<dbReference type="Gene3D" id="3.40.50.300">
    <property type="entry name" value="P-loop containing nucleotide triphosphate hydrolases"/>
    <property type="match status" value="1"/>
</dbReference>
<reference evidence="2 3" key="1">
    <citation type="submission" date="2022-10" db="EMBL/GenBank/DDBJ databases">
        <title>The complete genomes of actinobacterial strains from the NBC collection.</title>
        <authorList>
            <person name="Joergensen T.S."/>
            <person name="Alvarez Arevalo M."/>
            <person name="Sterndorff E.B."/>
            <person name="Faurdal D."/>
            <person name="Vuksanovic O."/>
            <person name="Mourched A.-S."/>
            <person name="Charusanti P."/>
            <person name="Shaw S."/>
            <person name="Blin K."/>
            <person name="Weber T."/>
        </authorList>
    </citation>
    <scope>NUCLEOTIDE SEQUENCE [LARGE SCALE GENOMIC DNA]</scope>
    <source>
        <strain evidence="2 3">NBC_01247</strain>
    </source>
</reference>
<dbReference type="SMART" id="SM00530">
    <property type="entry name" value="HTH_XRE"/>
    <property type="match status" value="1"/>
</dbReference>
<protein>
    <submittedName>
        <fullName evidence="2">Helix-turn-helix transcriptional regulator</fullName>
    </submittedName>
</protein>
<name>A0ABZ1WIC3_9ACTN</name>
<dbReference type="Pfam" id="PF13560">
    <property type="entry name" value="HTH_31"/>
    <property type="match status" value="1"/>
</dbReference>
<dbReference type="Pfam" id="PF13374">
    <property type="entry name" value="TPR_10"/>
    <property type="match status" value="1"/>
</dbReference>
<dbReference type="PRINTS" id="PR00364">
    <property type="entry name" value="DISEASERSIST"/>
</dbReference>
<evidence type="ECO:0000259" key="1">
    <source>
        <dbReference type="PROSITE" id="PS50943"/>
    </source>
</evidence>
<dbReference type="PROSITE" id="PS50943">
    <property type="entry name" value="HTH_CROC1"/>
    <property type="match status" value="1"/>
</dbReference>
<dbReference type="Gene3D" id="1.10.260.40">
    <property type="entry name" value="lambda repressor-like DNA-binding domains"/>
    <property type="match status" value="1"/>
</dbReference>
<dbReference type="SUPFAM" id="SSF48452">
    <property type="entry name" value="TPR-like"/>
    <property type="match status" value="1"/>
</dbReference>
<evidence type="ECO:0000313" key="3">
    <source>
        <dbReference type="Proteomes" id="UP001432014"/>
    </source>
</evidence>
<dbReference type="InterPro" id="IPR011990">
    <property type="entry name" value="TPR-like_helical_dom_sf"/>
</dbReference>
<dbReference type="EMBL" id="CP108482">
    <property type="protein sequence ID" value="WUS60419.1"/>
    <property type="molecule type" value="Genomic_DNA"/>
</dbReference>
<dbReference type="Proteomes" id="UP001432014">
    <property type="component" value="Chromosome"/>
</dbReference>
<dbReference type="PANTHER" id="PTHR47691">
    <property type="entry name" value="REGULATOR-RELATED"/>
    <property type="match status" value="1"/>
</dbReference>
<accession>A0ABZ1WIC3</accession>
<dbReference type="CDD" id="cd00093">
    <property type="entry name" value="HTH_XRE"/>
    <property type="match status" value="1"/>
</dbReference>
<evidence type="ECO:0000313" key="2">
    <source>
        <dbReference type="EMBL" id="WUS60419.1"/>
    </source>
</evidence>
<gene>
    <name evidence="2" type="ORF">OG469_35995</name>
</gene>
<keyword evidence="3" id="KW-1185">Reference proteome</keyword>
<dbReference type="InterPro" id="IPR001387">
    <property type="entry name" value="Cro/C1-type_HTH"/>
</dbReference>
<dbReference type="SUPFAM" id="SSF52540">
    <property type="entry name" value="P-loop containing nucleoside triphosphate hydrolases"/>
    <property type="match status" value="1"/>
</dbReference>
<dbReference type="RefSeq" id="WP_329493481.1">
    <property type="nucleotide sequence ID" value="NZ_CP108460.1"/>
</dbReference>
<feature type="domain" description="HTH cro/C1-type" evidence="1">
    <location>
        <begin position="10"/>
        <end position="64"/>
    </location>
</feature>